<gene>
    <name evidence="1" type="ORF">BDN72DRAFT_138132</name>
</gene>
<organism evidence="1 2">
    <name type="scientific">Pluteus cervinus</name>
    <dbReference type="NCBI Taxonomy" id="181527"/>
    <lineage>
        <taxon>Eukaryota</taxon>
        <taxon>Fungi</taxon>
        <taxon>Dikarya</taxon>
        <taxon>Basidiomycota</taxon>
        <taxon>Agaricomycotina</taxon>
        <taxon>Agaricomycetes</taxon>
        <taxon>Agaricomycetidae</taxon>
        <taxon>Agaricales</taxon>
        <taxon>Pluteineae</taxon>
        <taxon>Pluteaceae</taxon>
        <taxon>Pluteus</taxon>
    </lineage>
</organism>
<proteinExistence type="predicted"/>
<name>A0ACD3B8H9_9AGAR</name>
<evidence type="ECO:0000313" key="1">
    <source>
        <dbReference type="EMBL" id="TFK73934.1"/>
    </source>
</evidence>
<reference evidence="1 2" key="1">
    <citation type="journal article" date="2019" name="Nat. Ecol. Evol.">
        <title>Megaphylogeny resolves global patterns of mushroom evolution.</title>
        <authorList>
            <person name="Varga T."/>
            <person name="Krizsan K."/>
            <person name="Foldi C."/>
            <person name="Dima B."/>
            <person name="Sanchez-Garcia M."/>
            <person name="Sanchez-Ramirez S."/>
            <person name="Szollosi G.J."/>
            <person name="Szarkandi J.G."/>
            <person name="Papp V."/>
            <person name="Albert L."/>
            <person name="Andreopoulos W."/>
            <person name="Angelini C."/>
            <person name="Antonin V."/>
            <person name="Barry K.W."/>
            <person name="Bougher N.L."/>
            <person name="Buchanan P."/>
            <person name="Buyck B."/>
            <person name="Bense V."/>
            <person name="Catcheside P."/>
            <person name="Chovatia M."/>
            <person name="Cooper J."/>
            <person name="Damon W."/>
            <person name="Desjardin D."/>
            <person name="Finy P."/>
            <person name="Geml J."/>
            <person name="Haridas S."/>
            <person name="Hughes K."/>
            <person name="Justo A."/>
            <person name="Karasinski D."/>
            <person name="Kautmanova I."/>
            <person name="Kiss B."/>
            <person name="Kocsube S."/>
            <person name="Kotiranta H."/>
            <person name="LaButti K.M."/>
            <person name="Lechner B.E."/>
            <person name="Liimatainen K."/>
            <person name="Lipzen A."/>
            <person name="Lukacs Z."/>
            <person name="Mihaltcheva S."/>
            <person name="Morgado L.N."/>
            <person name="Niskanen T."/>
            <person name="Noordeloos M.E."/>
            <person name="Ohm R.A."/>
            <person name="Ortiz-Santana B."/>
            <person name="Ovrebo C."/>
            <person name="Racz N."/>
            <person name="Riley R."/>
            <person name="Savchenko A."/>
            <person name="Shiryaev A."/>
            <person name="Soop K."/>
            <person name="Spirin V."/>
            <person name="Szebenyi C."/>
            <person name="Tomsovsky M."/>
            <person name="Tulloss R.E."/>
            <person name="Uehling J."/>
            <person name="Grigoriev I.V."/>
            <person name="Vagvolgyi C."/>
            <person name="Papp T."/>
            <person name="Martin F.M."/>
            <person name="Miettinen O."/>
            <person name="Hibbett D.S."/>
            <person name="Nagy L.G."/>
        </authorList>
    </citation>
    <scope>NUCLEOTIDE SEQUENCE [LARGE SCALE GENOMIC DNA]</scope>
    <source>
        <strain evidence="1 2">NL-1719</strain>
    </source>
</reference>
<sequence length="316" mass="35235">MMRLAVLPQELLDTIPHQLPAGAPSEEWSGARVLRLPHPRTGISTLFLLHDTQILEFQRVDPPDSRSWFLEKEVVEDGRLLFVTPIDPTFLMLAIVQCIQPVDGSPGQFRPVDDLLEEATTKFCNSRESDPDIPIFKEDILHFVSSDIGHRVLKCICETKEIPGDLVVYRFSLNQSVDYLRKKVNRLASSVTQERSNTLLRNLAKDSLMDEGKEGLLDAARIRNACSLVAQYLSGTASNALTASYDFAELDAYTKKNEIAIMNESSAPLNGKAKNKVSQTTDPKKRKNTKASNGVEQLKKANTVGMAKLSSFFKKT</sequence>
<evidence type="ECO:0000313" key="2">
    <source>
        <dbReference type="Proteomes" id="UP000308600"/>
    </source>
</evidence>
<accession>A0ACD3B8H9</accession>
<dbReference type="Proteomes" id="UP000308600">
    <property type="component" value="Unassembled WGS sequence"/>
</dbReference>
<keyword evidence="2" id="KW-1185">Reference proteome</keyword>
<protein>
    <submittedName>
        <fullName evidence="1">Uncharacterized protein</fullName>
    </submittedName>
</protein>
<dbReference type="EMBL" id="ML208272">
    <property type="protein sequence ID" value="TFK73934.1"/>
    <property type="molecule type" value="Genomic_DNA"/>
</dbReference>